<comment type="caution">
    <text evidence="1">The sequence shown here is derived from an EMBL/GenBank/DDBJ whole genome shotgun (WGS) entry which is preliminary data.</text>
</comment>
<dbReference type="Pfam" id="PF09907">
    <property type="entry name" value="HigB_toxin"/>
    <property type="match status" value="1"/>
</dbReference>
<keyword evidence="2" id="KW-1185">Reference proteome</keyword>
<dbReference type="Proteomes" id="UP000324797">
    <property type="component" value="Unassembled WGS sequence"/>
</dbReference>
<dbReference type="InterPro" id="IPR018669">
    <property type="entry name" value="Toxin_HigB"/>
</dbReference>
<dbReference type="AlphaFoldDB" id="A0A5S4YHW0"/>
<accession>A0A5S4YHW0</accession>
<dbReference type="GO" id="GO:0110001">
    <property type="term" value="C:toxin-antitoxin complex"/>
    <property type="evidence" value="ECO:0007669"/>
    <property type="project" value="InterPro"/>
</dbReference>
<sequence>MAYATCFSKPLLRRATQAQDGKIAIIAAALDAWFDEVKKARWSSAADIKRSYATASIISADRVVLNVKGNDYRLVAAVDFEKSIVWIKWIGTHRDYDKIDVREVRHDGD</sequence>
<organism evidence="1 2">
    <name type="scientific">Bradyrhizobium hipponense</name>
    <dbReference type="NCBI Taxonomy" id="2605638"/>
    <lineage>
        <taxon>Bacteria</taxon>
        <taxon>Pseudomonadati</taxon>
        <taxon>Pseudomonadota</taxon>
        <taxon>Alphaproteobacteria</taxon>
        <taxon>Hyphomicrobiales</taxon>
        <taxon>Nitrobacteraceae</taxon>
        <taxon>Bradyrhizobium</taxon>
    </lineage>
</organism>
<evidence type="ECO:0000313" key="1">
    <source>
        <dbReference type="EMBL" id="TYO63996.1"/>
    </source>
</evidence>
<dbReference type="EMBL" id="VSTH01000081">
    <property type="protein sequence ID" value="TYO63996.1"/>
    <property type="molecule type" value="Genomic_DNA"/>
</dbReference>
<dbReference type="RefSeq" id="WP_148741867.1">
    <property type="nucleotide sequence ID" value="NZ_VSTH01000081.1"/>
</dbReference>
<reference evidence="1 2" key="1">
    <citation type="submission" date="2019-08" db="EMBL/GenBank/DDBJ databases">
        <title>Bradyrhizobium hipponensis sp. nov., a rhizobium isolated from a Lupinus angustifolius root nodule in Tunisia.</title>
        <authorList>
            <person name="Off K."/>
            <person name="Rejili M."/>
            <person name="Mars M."/>
            <person name="Brachmann A."/>
            <person name="Marin M."/>
        </authorList>
    </citation>
    <scope>NUCLEOTIDE SEQUENCE [LARGE SCALE GENOMIC DNA]</scope>
    <source>
        <strain evidence="2">aSej3</strain>
    </source>
</reference>
<dbReference type="GO" id="GO:0003723">
    <property type="term" value="F:RNA binding"/>
    <property type="evidence" value="ECO:0007669"/>
    <property type="project" value="InterPro"/>
</dbReference>
<gene>
    <name evidence="1" type="ORF">FXV83_24115</name>
</gene>
<evidence type="ECO:0000313" key="2">
    <source>
        <dbReference type="Proteomes" id="UP000324797"/>
    </source>
</evidence>
<protein>
    <submittedName>
        <fullName evidence="1">Type II toxin-antitoxin system HigB family toxin</fullName>
    </submittedName>
</protein>
<name>A0A5S4YHW0_9BRAD</name>
<dbReference type="GO" id="GO:0004519">
    <property type="term" value="F:endonuclease activity"/>
    <property type="evidence" value="ECO:0007669"/>
    <property type="project" value="InterPro"/>
</dbReference>
<proteinExistence type="predicted"/>